<feature type="domain" description="TFIIE beta" evidence="7">
    <location>
        <begin position="64"/>
        <end position="139"/>
    </location>
</feature>
<dbReference type="GO" id="GO:0003677">
    <property type="term" value="F:DNA binding"/>
    <property type="evidence" value="ECO:0007669"/>
    <property type="project" value="UniProtKB-KW"/>
</dbReference>
<dbReference type="AlphaFoldDB" id="A0AAV5F896"/>
<keyword evidence="5" id="KW-0539">Nucleus</keyword>
<dbReference type="InterPro" id="IPR016656">
    <property type="entry name" value="TFIIE-bsu"/>
</dbReference>
<accession>A0AAV5F896</accession>
<evidence type="ECO:0000313" key="9">
    <source>
        <dbReference type="Proteomes" id="UP001054889"/>
    </source>
</evidence>
<keyword evidence="9" id="KW-1185">Reference proteome</keyword>
<comment type="function">
    <text evidence="6">Recruits TFIIH to the initiation complex and stimulates the RNA polymerase II C-terminal domain kinase and DNA-dependent ATPase activities of TFIIH. Both TFIIH and TFIIE are required for promoter clearance by RNA polymerase.</text>
</comment>
<dbReference type="EMBL" id="BQKI01000082">
    <property type="protein sequence ID" value="GJN30466.1"/>
    <property type="molecule type" value="Genomic_DNA"/>
</dbReference>
<evidence type="ECO:0000256" key="2">
    <source>
        <dbReference type="ARBA" id="ARBA00023015"/>
    </source>
</evidence>
<dbReference type="GO" id="GO:0001097">
    <property type="term" value="F:TFIIH-class transcription factor complex binding"/>
    <property type="evidence" value="ECO:0007669"/>
    <property type="project" value="TreeGrafter"/>
</dbReference>
<dbReference type="InterPro" id="IPR003166">
    <property type="entry name" value="TFIIE_bsu_DNA-bd"/>
</dbReference>
<keyword evidence="4" id="KW-0804">Transcription</keyword>
<reference evidence="8" key="2">
    <citation type="submission" date="2021-12" db="EMBL/GenBank/DDBJ databases">
        <title>Resequencing data analysis of finger millet.</title>
        <authorList>
            <person name="Hatakeyama M."/>
            <person name="Aluri S."/>
            <person name="Balachadran M.T."/>
            <person name="Sivarajan S.R."/>
            <person name="Poveda L."/>
            <person name="Shimizu-Inatsugi R."/>
            <person name="Schlapbach R."/>
            <person name="Sreeman S.M."/>
            <person name="Shimizu K.K."/>
        </authorList>
    </citation>
    <scope>NUCLEOTIDE SEQUENCE</scope>
</reference>
<keyword evidence="3" id="KW-0238">DNA-binding</keyword>
<gene>
    <name evidence="8" type="primary">gb18774</name>
    <name evidence="8" type="ORF">PR202_gb18774</name>
</gene>
<reference evidence="8" key="1">
    <citation type="journal article" date="2018" name="DNA Res.">
        <title>Multiple hybrid de novo genome assembly of finger millet, an orphan allotetraploid crop.</title>
        <authorList>
            <person name="Hatakeyama M."/>
            <person name="Aluri S."/>
            <person name="Balachadran M.T."/>
            <person name="Sivarajan S.R."/>
            <person name="Patrignani A."/>
            <person name="Gruter S."/>
            <person name="Poveda L."/>
            <person name="Shimizu-Inatsugi R."/>
            <person name="Baeten J."/>
            <person name="Francoijs K.J."/>
            <person name="Nataraja K.N."/>
            <person name="Reddy Y.A.N."/>
            <person name="Phadnis S."/>
            <person name="Ravikumar R.L."/>
            <person name="Schlapbach R."/>
            <person name="Sreeman S.M."/>
            <person name="Shimizu K.K."/>
        </authorList>
    </citation>
    <scope>NUCLEOTIDE SEQUENCE</scope>
</reference>
<comment type="caution">
    <text evidence="8">The sequence shown here is derived from an EMBL/GenBank/DDBJ whole genome shotgun (WGS) entry which is preliminary data.</text>
</comment>
<dbReference type="GO" id="GO:0006367">
    <property type="term" value="P:transcription initiation at RNA polymerase II promoter"/>
    <property type="evidence" value="ECO:0007669"/>
    <property type="project" value="InterPro"/>
</dbReference>
<evidence type="ECO:0000256" key="4">
    <source>
        <dbReference type="ARBA" id="ARBA00023163"/>
    </source>
</evidence>
<dbReference type="PANTHER" id="PTHR12716">
    <property type="entry name" value="TRANSCRIPTION INITIATION FACTOR IIE, BETA SUBUNIT"/>
    <property type="match status" value="1"/>
</dbReference>
<dbReference type="GO" id="GO:0005673">
    <property type="term" value="C:transcription factor TFIIE complex"/>
    <property type="evidence" value="ECO:0007669"/>
    <property type="project" value="InterPro"/>
</dbReference>
<dbReference type="PROSITE" id="PS51351">
    <property type="entry name" value="TFIIE_BETA_C"/>
    <property type="match status" value="1"/>
</dbReference>
<dbReference type="InterPro" id="IPR040501">
    <property type="entry name" value="TFA2_Winged_2"/>
</dbReference>
<name>A0AAV5F896_ELECO</name>
<evidence type="ECO:0000313" key="8">
    <source>
        <dbReference type="EMBL" id="GJN30466.1"/>
    </source>
</evidence>
<evidence type="ECO:0000259" key="7">
    <source>
        <dbReference type="PROSITE" id="PS51351"/>
    </source>
</evidence>
<comment type="subcellular location">
    <subcellularLocation>
        <location evidence="1">Nucleus</location>
    </subcellularLocation>
</comment>
<dbReference type="Proteomes" id="UP001054889">
    <property type="component" value="Unassembled WGS sequence"/>
</dbReference>
<evidence type="ECO:0000256" key="3">
    <source>
        <dbReference type="ARBA" id="ARBA00023125"/>
    </source>
</evidence>
<sequence length="284" mass="32283">MALNEQLNKFKLQQERCQTKLSSIAAYQSSVLKPKMTPEFQPINAPSAPVKSLQPIKFSNDTERLQRINSIRKSHPGSQIKLVIELLHKTRQAFTAEQINEATYVDIAGNKDVFQRLKQNAKVFFDGNCFSYKPKHVLKGGDELLEMIRKYTDGLDVAEVIDAYPSVLDDLQAMKESGDILWLSGTDSQEGVVYYNDSRSNIMLDKDLKDQYNEVQLPRDMLDIEKELHKAGEKALTDAAKRREQALIHAAQRKPKAKKKPRGLTSRSKITNSHLPHLFANMET</sequence>
<proteinExistence type="predicted"/>
<protein>
    <recommendedName>
        <fullName evidence="7">TFIIE beta domain-containing protein</fullName>
    </recommendedName>
</protein>
<evidence type="ECO:0000256" key="6">
    <source>
        <dbReference type="ARBA" id="ARBA00025581"/>
    </source>
</evidence>
<evidence type="ECO:0000256" key="5">
    <source>
        <dbReference type="ARBA" id="ARBA00023242"/>
    </source>
</evidence>
<dbReference type="Pfam" id="PF18121">
    <property type="entry name" value="TFA2_Winged_2"/>
    <property type="match status" value="1"/>
</dbReference>
<organism evidence="8 9">
    <name type="scientific">Eleusine coracana subsp. coracana</name>
    <dbReference type="NCBI Taxonomy" id="191504"/>
    <lineage>
        <taxon>Eukaryota</taxon>
        <taxon>Viridiplantae</taxon>
        <taxon>Streptophyta</taxon>
        <taxon>Embryophyta</taxon>
        <taxon>Tracheophyta</taxon>
        <taxon>Spermatophyta</taxon>
        <taxon>Magnoliopsida</taxon>
        <taxon>Liliopsida</taxon>
        <taxon>Poales</taxon>
        <taxon>Poaceae</taxon>
        <taxon>PACMAD clade</taxon>
        <taxon>Chloridoideae</taxon>
        <taxon>Cynodonteae</taxon>
        <taxon>Eleusininae</taxon>
        <taxon>Eleusine</taxon>
    </lineage>
</organism>
<dbReference type="PANTHER" id="PTHR12716:SF8">
    <property type="entry name" value="TRANSCRIPTION INITIATION FACTOR IIE SUBUNIT BETA"/>
    <property type="match status" value="1"/>
</dbReference>
<keyword evidence="2" id="KW-0805">Transcription regulation</keyword>
<evidence type="ECO:0000256" key="1">
    <source>
        <dbReference type="ARBA" id="ARBA00004123"/>
    </source>
</evidence>